<dbReference type="Proteomes" id="UP000050996">
    <property type="component" value="Unassembled WGS sequence"/>
</dbReference>
<protein>
    <recommendedName>
        <fullName evidence="1">DUF2314 domain-containing protein</fullName>
    </recommendedName>
</protein>
<gene>
    <name evidence="2" type="ORF">AN957_09615</name>
</gene>
<dbReference type="PANTHER" id="PTHR38743">
    <property type="entry name" value="SIMILAR TO GLYOXYLASE I FAMILY PROTEIN"/>
    <property type="match status" value="1"/>
</dbReference>
<proteinExistence type="predicted"/>
<reference evidence="2 3" key="1">
    <citation type="submission" date="2015-09" db="EMBL/GenBank/DDBJ databases">
        <title>Genome sequencing project for genomic taxonomy and phylogenomics of Bacillus-like bacteria.</title>
        <authorList>
            <person name="Liu B."/>
            <person name="Wang J."/>
            <person name="Zhu Y."/>
            <person name="Liu G."/>
            <person name="Chen Q."/>
            <person name="Chen Z."/>
            <person name="Lan J."/>
            <person name="Che J."/>
            <person name="Ge C."/>
            <person name="Shi H."/>
            <person name="Pan Z."/>
            <person name="Liu X."/>
        </authorList>
    </citation>
    <scope>NUCLEOTIDE SEQUENCE [LARGE SCALE GENOMIC DNA]</scope>
    <source>
        <strain evidence="2 3">FJAT-18043</strain>
    </source>
</reference>
<dbReference type="PATRIC" id="fig|1637975.4.peg.1696"/>
<dbReference type="Pfam" id="PF10077">
    <property type="entry name" value="DUF2314"/>
    <property type="match status" value="1"/>
</dbReference>
<evidence type="ECO:0000259" key="1">
    <source>
        <dbReference type="Pfam" id="PF10077"/>
    </source>
</evidence>
<sequence length="93" mass="10680">MYKLMNAVVQNKLHPNTFEIPTKSDIAKIKIDTYVKLCFEEVGKQSERMWVLVTFADGENFNGVLHNQPVGLRSVKHGDVVKFKHYNILSAPY</sequence>
<dbReference type="EMBL" id="LJIX01000006">
    <property type="protein sequence ID" value="KQL18804.1"/>
    <property type="molecule type" value="Genomic_DNA"/>
</dbReference>
<keyword evidence="3" id="KW-1185">Reference proteome</keyword>
<feature type="domain" description="DUF2314" evidence="1">
    <location>
        <begin position="27"/>
        <end position="88"/>
    </location>
</feature>
<accession>A0A0Q3SH52</accession>
<comment type="caution">
    <text evidence="2">The sequence shown here is derived from an EMBL/GenBank/DDBJ whole genome shotgun (WGS) entry which is preliminary data.</text>
</comment>
<organism evidence="2 3">
    <name type="scientific">Cytobacillus solani</name>
    <dbReference type="NCBI Taxonomy" id="1637975"/>
    <lineage>
        <taxon>Bacteria</taxon>
        <taxon>Bacillati</taxon>
        <taxon>Bacillota</taxon>
        <taxon>Bacilli</taxon>
        <taxon>Bacillales</taxon>
        <taxon>Bacillaceae</taxon>
        <taxon>Cytobacillus</taxon>
    </lineage>
</organism>
<evidence type="ECO:0000313" key="3">
    <source>
        <dbReference type="Proteomes" id="UP000050996"/>
    </source>
</evidence>
<name>A0A0Q3SH52_9BACI</name>
<dbReference type="RefSeq" id="WP_056683699.1">
    <property type="nucleotide sequence ID" value="NZ_LJIX01000006.1"/>
</dbReference>
<evidence type="ECO:0000313" key="2">
    <source>
        <dbReference type="EMBL" id="KQL18804.1"/>
    </source>
</evidence>
<dbReference type="PANTHER" id="PTHR38743:SF2">
    <property type="entry name" value="DUF2185 DOMAIN-CONTAINING PROTEIN"/>
    <property type="match status" value="1"/>
</dbReference>
<dbReference type="InterPro" id="IPR018756">
    <property type="entry name" value="DUF2314"/>
</dbReference>
<dbReference type="AlphaFoldDB" id="A0A0Q3SH52"/>